<dbReference type="Proteomes" id="UP000077154">
    <property type="component" value="Unassembled WGS sequence"/>
</dbReference>
<feature type="region of interest" description="Disordered" evidence="3">
    <location>
        <begin position="1"/>
        <end position="84"/>
    </location>
</feature>
<evidence type="ECO:0000256" key="2">
    <source>
        <dbReference type="ARBA" id="ARBA00022837"/>
    </source>
</evidence>
<dbReference type="InterPro" id="IPR018247">
    <property type="entry name" value="EF_Hand_1_Ca_BS"/>
</dbReference>
<proteinExistence type="predicted"/>
<feature type="domain" description="EF-hand" evidence="4">
    <location>
        <begin position="175"/>
        <end position="210"/>
    </location>
</feature>
<dbReference type="FunFam" id="1.10.238.10:FF:000172">
    <property type="entry name" value="Cell division control protein"/>
    <property type="match status" value="1"/>
</dbReference>
<evidence type="ECO:0000256" key="1">
    <source>
        <dbReference type="ARBA" id="ARBA00022737"/>
    </source>
</evidence>
<accession>A0A177AHT8</accession>
<evidence type="ECO:0000259" key="4">
    <source>
        <dbReference type="PROSITE" id="PS50222"/>
    </source>
</evidence>
<dbReference type="GO" id="GO:0005509">
    <property type="term" value="F:calcium ion binding"/>
    <property type="evidence" value="ECO:0007669"/>
    <property type="project" value="InterPro"/>
</dbReference>
<organism evidence="5">
    <name type="scientific">Pseudogymnoascus destructans</name>
    <dbReference type="NCBI Taxonomy" id="655981"/>
    <lineage>
        <taxon>Eukaryota</taxon>
        <taxon>Fungi</taxon>
        <taxon>Dikarya</taxon>
        <taxon>Ascomycota</taxon>
        <taxon>Pezizomycotina</taxon>
        <taxon>Leotiomycetes</taxon>
        <taxon>Thelebolales</taxon>
        <taxon>Thelebolaceae</taxon>
        <taxon>Pseudogymnoascus</taxon>
    </lineage>
</organism>
<dbReference type="Gene3D" id="1.10.238.10">
    <property type="entry name" value="EF-hand"/>
    <property type="match status" value="2"/>
</dbReference>
<feature type="domain" description="EF-hand" evidence="4">
    <location>
        <begin position="84"/>
        <end position="119"/>
    </location>
</feature>
<feature type="compositionally biased region" description="Polar residues" evidence="3">
    <location>
        <begin position="62"/>
        <end position="79"/>
    </location>
</feature>
<protein>
    <submittedName>
        <fullName evidence="5">Centrin</fullName>
    </submittedName>
</protein>
<dbReference type="EMBL" id="KV441390">
    <property type="protein sequence ID" value="OAF60813.1"/>
    <property type="molecule type" value="Genomic_DNA"/>
</dbReference>
<dbReference type="AlphaFoldDB" id="A0A177AHT8"/>
<feature type="compositionally biased region" description="Basic and acidic residues" evidence="3">
    <location>
        <begin position="47"/>
        <end position="61"/>
    </location>
</feature>
<feature type="compositionally biased region" description="Low complexity" evidence="3">
    <location>
        <begin position="14"/>
        <end position="29"/>
    </location>
</feature>
<sequence length="242" mass="26670">MASSQHPSFPIRPYPSSISGPSQQPPQSSTRGKPLSFSQSHAPAAREAARIERDRLDRERQQVAQKSSHAQSQAPSALSQLADEQRDEVNEAFALFDLDKDGLIDYHEFKVALKALGFDLPKPELLDLLTSHGIAPPSYQVPPGSSGQHVVPASRLHLTLNSFQQIASELILARDPRDEILRAFDLFDTEGKGMISLDDLRRVARELGEGLEEEELSAMIEEFDLEGKGGVGRDEFIGICMN</sequence>
<dbReference type="GeneID" id="36285527"/>
<dbReference type="PROSITE" id="PS50222">
    <property type="entry name" value="EF_HAND_2"/>
    <property type="match status" value="2"/>
</dbReference>
<keyword evidence="1" id="KW-0677">Repeat</keyword>
<evidence type="ECO:0000256" key="3">
    <source>
        <dbReference type="SAM" id="MobiDB-lite"/>
    </source>
</evidence>
<dbReference type="VEuPathDB" id="FungiDB:GMDG_02370"/>
<reference evidence="5" key="1">
    <citation type="submission" date="2016-03" db="EMBL/GenBank/DDBJ databases">
        <title>Updated assembly of Pseudogymnoascus destructans, the fungus causing white-nose syndrome of bats.</title>
        <authorList>
            <person name="Palmer J.M."/>
            <person name="Drees K.P."/>
            <person name="Foster J.T."/>
            <person name="Lindner D.L."/>
        </authorList>
    </citation>
    <scope>NUCLEOTIDE SEQUENCE [LARGE SCALE GENOMIC DNA]</scope>
    <source>
        <strain evidence="5">20631-21</strain>
    </source>
</reference>
<dbReference type="InterPro" id="IPR002048">
    <property type="entry name" value="EF_hand_dom"/>
</dbReference>
<dbReference type="RefSeq" id="XP_024326094.1">
    <property type="nucleotide sequence ID" value="XM_024466107.1"/>
</dbReference>
<dbReference type="PANTHER" id="PTHR23050">
    <property type="entry name" value="CALCIUM BINDING PROTEIN"/>
    <property type="match status" value="1"/>
</dbReference>
<dbReference type="SUPFAM" id="SSF47473">
    <property type="entry name" value="EF-hand"/>
    <property type="match status" value="1"/>
</dbReference>
<dbReference type="PROSITE" id="PS00018">
    <property type="entry name" value="EF_HAND_1"/>
    <property type="match status" value="1"/>
</dbReference>
<dbReference type="CDD" id="cd00051">
    <property type="entry name" value="EFh"/>
    <property type="match status" value="2"/>
</dbReference>
<name>A0A177AHT8_9PEZI</name>
<dbReference type="Pfam" id="PF00036">
    <property type="entry name" value="EF-hand_1"/>
    <property type="match status" value="1"/>
</dbReference>
<dbReference type="OrthoDB" id="343296at2759"/>
<dbReference type="InterPro" id="IPR050145">
    <property type="entry name" value="Centrin_CML-like"/>
</dbReference>
<evidence type="ECO:0000313" key="5">
    <source>
        <dbReference type="EMBL" id="OAF60813.1"/>
    </source>
</evidence>
<dbReference type="Pfam" id="PF13499">
    <property type="entry name" value="EF-hand_7"/>
    <property type="match status" value="1"/>
</dbReference>
<gene>
    <name evidence="5" type="primary">CDC31</name>
    <name evidence="5" type="ORF">VC83_02444</name>
</gene>
<keyword evidence="2" id="KW-0106">Calcium</keyword>
<dbReference type="eggNOG" id="KOG0028">
    <property type="taxonomic scope" value="Eukaryota"/>
</dbReference>
<dbReference type="SMART" id="SM00054">
    <property type="entry name" value="EFh"/>
    <property type="match status" value="3"/>
</dbReference>
<dbReference type="InterPro" id="IPR011992">
    <property type="entry name" value="EF-hand-dom_pair"/>
</dbReference>